<accession>A0A0F9KMQ1</accession>
<name>A0A0F9KMQ1_9ZZZZ</name>
<gene>
    <name evidence="1" type="ORF">LCGC14_1310310</name>
</gene>
<organism evidence="1">
    <name type="scientific">marine sediment metagenome</name>
    <dbReference type="NCBI Taxonomy" id="412755"/>
    <lineage>
        <taxon>unclassified sequences</taxon>
        <taxon>metagenomes</taxon>
        <taxon>ecological metagenomes</taxon>
    </lineage>
</organism>
<proteinExistence type="predicted"/>
<evidence type="ECO:0000313" key="1">
    <source>
        <dbReference type="EMBL" id="KKM83354.1"/>
    </source>
</evidence>
<evidence type="ECO:0008006" key="2">
    <source>
        <dbReference type="Google" id="ProtNLM"/>
    </source>
</evidence>
<comment type="caution">
    <text evidence="1">The sequence shown here is derived from an EMBL/GenBank/DDBJ whole genome shotgun (WGS) entry which is preliminary data.</text>
</comment>
<sequence>MIKNIQDDKRVLISTTITSINYNEIDTVIKVAYDAGVSGIFFLLYTGYSDDPLLVKGKILKKTIRSVLRAMGDYDDFILMSKKMLELYISKEFVPHCVFKSGGVKCYYPDGKRKFCVMGNSPKLCANCGCIVPVGSYALSKLDPETIEILKNFIHGDSMLLKKK</sequence>
<protein>
    <recommendedName>
        <fullName evidence="2">Radical SAM core domain-containing protein</fullName>
    </recommendedName>
</protein>
<dbReference type="AlphaFoldDB" id="A0A0F9KMQ1"/>
<dbReference type="EMBL" id="LAZR01007727">
    <property type="protein sequence ID" value="KKM83354.1"/>
    <property type="molecule type" value="Genomic_DNA"/>
</dbReference>
<reference evidence="1" key="1">
    <citation type="journal article" date="2015" name="Nature">
        <title>Complex archaea that bridge the gap between prokaryotes and eukaryotes.</title>
        <authorList>
            <person name="Spang A."/>
            <person name="Saw J.H."/>
            <person name="Jorgensen S.L."/>
            <person name="Zaremba-Niedzwiedzka K."/>
            <person name="Martijn J."/>
            <person name="Lind A.E."/>
            <person name="van Eijk R."/>
            <person name="Schleper C."/>
            <person name="Guy L."/>
            <person name="Ettema T.J."/>
        </authorList>
    </citation>
    <scope>NUCLEOTIDE SEQUENCE</scope>
</reference>